<sequence length="106" mass="11952">MPHALFSITKVCFSYFNLFDNMAQKIFLRFLVLFLAFTFVVSTVARSIKTNKEDPSAHAVQDLQAQDLRDGEERFDVEGRILEFVTADYKSPGANPGHDPKTPGKP</sequence>
<protein>
    <submittedName>
        <fullName evidence="2">Uncharacterized protein</fullName>
    </submittedName>
</protein>
<dbReference type="Proteomes" id="UP001324115">
    <property type="component" value="Unassembled WGS sequence"/>
</dbReference>
<keyword evidence="1" id="KW-0472">Membrane</keyword>
<evidence type="ECO:0000313" key="3">
    <source>
        <dbReference type="Proteomes" id="UP001324115"/>
    </source>
</evidence>
<keyword evidence="3" id="KW-1185">Reference proteome</keyword>
<feature type="transmembrane region" description="Helical" evidence="1">
    <location>
        <begin position="26"/>
        <end position="45"/>
    </location>
</feature>
<evidence type="ECO:0000313" key="2">
    <source>
        <dbReference type="EMBL" id="KAK4581358.1"/>
    </source>
</evidence>
<comment type="caution">
    <text evidence="2">The sequence shown here is derived from an EMBL/GenBank/DDBJ whole genome shotgun (WGS) entry which is preliminary data.</text>
</comment>
<dbReference type="AlphaFoldDB" id="A0AAN7EWM7"/>
<gene>
    <name evidence="2" type="ORF">RGQ29_024852</name>
</gene>
<evidence type="ECO:0000256" key="1">
    <source>
        <dbReference type="SAM" id="Phobius"/>
    </source>
</evidence>
<organism evidence="2 3">
    <name type="scientific">Quercus rubra</name>
    <name type="common">Northern red oak</name>
    <name type="synonym">Quercus borealis</name>
    <dbReference type="NCBI Taxonomy" id="3512"/>
    <lineage>
        <taxon>Eukaryota</taxon>
        <taxon>Viridiplantae</taxon>
        <taxon>Streptophyta</taxon>
        <taxon>Embryophyta</taxon>
        <taxon>Tracheophyta</taxon>
        <taxon>Spermatophyta</taxon>
        <taxon>Magnoliopsida</taxon>
        <taxon>eudicotyledons</taxon>
        <taxon>Gunneridae</taxon>
        <taxon>Pentapetalae</taxon>
        <taxon>rosids</taxon>
        <taxon>fabids</taxon>
        <taxon>Fagales</taxon>
        <taxon>Fagaceae</taxon>
        <taxon>Quercus</taxon>
    </lineage>
</organism>
<keyword evidence="1" id="KW-0812">Transmembrane</keyword>
<dbReference type="EMBL" id="JAXUIC010000007">
    <property type="protein sequence ID" value="KAK4581358.1"/>
    <property type="molecule type" value="Genomic_DNA"/>
</dbReference>
<reference evidence="2 3" key="1">
    <citation type="journal article" date="2023" name="G3 (Bethesda)">
        <title>A haplotype-resolved chromosome-scale genome for Quercus rubra L. provides insights into the genetics of adaptive traits for red oak species.</title>
        <authorList>
            <person name="Kapoor B."/>
            <person name="Jenkins J."/>
            <person name="Schmutz J."/>
            <person name="Zhebentyayeva T."/>
            <person name="Kuelheim C."/>
            <person name="Coggeshall M."/>
            <person name="Heim C."/>
            <person name="Lasky J.R."/>
            <person name="Leites L."/>
            <person name="Islam-Faridi N."/>
            <person name="Romero-Severson J."/>
            <person name="DeLeo V.L."/>
            <person name="Lucas S.M."/>
            <person name="Lazic D."/>
            <person name="Gailing O."/>
            <person name="Carlson J."/>
            <person name="Staton M."/>
        </authorList>
    </citation>
    <scope>NUCLEOTIDE SEQUENCE [LARGE SCALE GENOMIC DNA]</scope>
    <source>
        <strain evidence="2">Pseudo-F2</strain>
    </source>
</reference>
<accession>A0AAN7EWM7</accession>
<keyword evidence="1" id="KW-1133">Transmembrane helix</keyword>
<proteinExistence type="predicted"/>
<name>A0AAN7EWM7_QUERU</name>